<name>A0ACB9GIU2_9ASTR</name>
<keyword evidence="2" id="KW-1185">Reference proteome</keyword>
<comment type="caution">
    <text evidence="1">The sequence shown here is derived from an EMBL/GenBank/DDBJ whole genome shotgun (WGS) entry which is preliminary data.</text>
</comment>
<reference evidence="2" key="1">
    <citation type="journal article" date="2022" name="Mol. Ecol. Resour.">
        <title>The genomes of chicory, endive, great burdock and yacon provide insights into Asteraceae palaeo-polyploidization history and plant inulin production.</title>
        <authorList>
            <person name="Fan W."/>
            <person name="Wang S."/>
            <person name="Wang H."/>
            <person name="Wang A."/>
            <person name="Jiang F."/>
            <person name="Liu H."/>
            <person name="Zhao H."/>
            <person name="Xu D."/>
            <person name="Zhang Y."/>
        </authorList>
    </citation>
    <scope>NUCLEOTIDE SEQUENCE [LARGE SCALE GENOMIC DNA]</scope>
    <source>
        <strain evidence="2">cv. Yunnan</strain>
    </source>
</reference>
<reference evidence="1 2" key="2">
    <citation type="journal article" date="2022" name="Mol. Ecol. Resour.">
        <title>The genomes of chicory, endive, great burdock and yacon provide insights into Asteraceae paleo-polyploidization history and plant inulin production.</title>
        <authorList>
            <person name="Fan W."/>
            <person name="Wang S."/>
            <person name="Wang H."/>
            <person name="Wang A."/>
            <person name="Jiang F."/>
            <person name="Liu H."/>
            <person name="Zhao H."/>
            <person name="Xu D."/>
            <person name="Zhang Y."/>
        </authorList>
    </citation>
    <scope>NUCLEOTIDE SEQUENCE [LARGE SCALE GENOMIC DNA]</scope>
    <source>
        <strain evidence="2">cv. Yunnan</strain>
        <tissue evidence="1">Leaves</tissue>
    </source>
</reference>
<dbReference type="EMBL" id="CM042031">
    <property type="protein sequence ID" value="KAI3783382.1"/>
    <property type="molecule type" value="Genomic_DNA"/>
</dbReference>
<sequence length="132" mass="14574">MAIHLNNLANFTSNLANTQTHTNPSSKSPPFSFLSFGSNFKNPMMHVSVSCNQDIQKRSRAVAASVATTEKPSTVLEEIVLEPIKEISGTVNLPGFKSLSMRYPEPLIYPSRAAPLLRMISLFQFDVVSPFM</sequence>
<gene>
    <name evidence="1" type="ORF">L1987_42461</name>
</gene>
<evidence type="ECO:0000313" key="1">
    <source>
        <dbReference type="EMBL" id="KAI3783382.1"/>
    </source>
</evidence>
<organism evidence="1 2">
    <name type="scientific">Smallanthus sonchifolius</name>
    <dbReference type="NCBI Taxonomy" id="185202"/>
    <lineage>
        <taxon>Eukaryota</taxon>
        <taxon>Viridiplantae</taxon>
        <taxon>Streptophyta</taxon>
        <taxon>Embryophyta</taxon>
        <taxon>Tracheophyta</taxon>
        <taxon>Spermatophyta</taxon>
        <taxon>Magnoliopsida</taxon>
        <taxon>eudicotyledons</taxon>
        <taxon>Gunneridae</taxon>
        <taxon>Pentapetalae</taxon>
        <taxon>asterids</taxon>
        <taxon>campanulids</taxon>
        <taxon>Asterales</taxon>
        <taxon>Asteraceae</taxon>
        <taxon>Asteroideae</taxon>
        <taxon>Heliantheae alliance</taxon>
        <taxon>Millerieae</taxon>
        <taxon>Smallanthus</taxon>
    </lineage>
</organism>
<dbReference type="Proteomes" id="UP001056120">
    <property type="component" value="Linkage Group LG14"/>
</dbReference>
<protein>
    <submittedName>
        <fullName evidence="1">Uncharacterized protein</fullName>
    </submittedName>
</protein>
<evidence type="ECO:0000313" key="2">
    <source>
        <dbReference type="Proteomes" id="UP001056120"/>
    </source>
</evidence>
<proteinExistence type="predicted"/>
<accession>A0ACB9GIU2</accession>